<feature type="signal peptide" evidence="7">
    <location>
        <begin position="1"/>
        <end position="23"/>
    </location>
</feature>
<dbReference type="Gene3D" id="3.10.50.40">
    <property type="match status" value="1"/>
</dbReference>
<accession>A0A5C6UZT6</accession>
<feature type="domain" description="PPIase FKBP-type" evidence="8">
    <location>
        <begin position="90"/>
        <end position="177"/>
    </location>
</feature>
<keyword evidence="4 5" id="KW-0413">Isomerase</keyword>
<evidence type="ECO:0000256" key="1">
    <source>
        <dbReference type="ARBA" id="ARBA00000971"/>
    </source>
</evidence>
<keyword evidence="7" id="KW-0732">Signal</keyword>
<sequence length="177" mass="19815">MQLMNFSKAIFFALATLMVVSCGNNNGTTQSTKKKYTKQEIEDYNRLMAKKEAKRISQYVEEKGWPAKETGTGLHYYIYEDSSGPKPVEGNKVKVNITICYLNGDTAYSHVRYGAETFEIDRTNKESGLNEGVQYMPLGAKAKLVIPSHLAHGVVGDQAKIPPRTPLVFDVELLEIF</sequence>
<evidence type="ECO:0000256" key="2">
    <source>
        <dbReference type="ARBA" id="ARBA00006577"/>
    </source>
</evidence>
<keyword evidence="3 5" id="KW-0697">Rotamase</keyword>
<comment type="similarity">
    <text evidence="2 6">Belongs to the FKBP-type PPIase family.</text>
</comment>
<dbReference type="InterPro" id="IPR046357">
    <property type="entry name" value="PPIase_dom_sf"/>
</dbReference>
<dbReference type="Pfam" id="PF00254">
    <property type="entry name" value="FKBP_C"/>
    <property type="match status" value="1"/>
</dbReference>
<evidence type="ECO:0000256" key="5">
    <source>
        <dbReference type="PROSITE-ProRule" id="PRU00277"/>
    </source>
</evidence>
<dbReference type="Proteomes" id="UP000321168">
    <property type="component" value="Unassembled WGS sequence"/>
</dbReference>
<keyword evidence="10" id="KW-1185">Reference proteome</keyword>
<dbReference type="PANTHER" id="PTHR43811:SF19">
    <property type="entry name" value="39 KDA FK506-BINDING NUCLEAR PROTEIN"/>
    <property type="match status" value="1"/>
</dbReference>
<evidence type="ECO:0000256" key="3">
    <source>
        <dbReference type="ARBA" id="ARBA00023110"/>
    </source>
</evidence>
<reference evidence="9 10" key="1">
    <citation type="submission" date="2019-08" db="EMBL/GenBank/DDBJ databases">
        <title>Genome of Luteibaculum oceani JCM 18817.</title>
        <authorList>
            <person name="Bowman J.P."/>
        </authorList>
    </citation>
    <scope>NUCLEOTIDE SEQUENCE [LARGE SCALE GENOMIC DNA]</scope>
    <source>
        <strain evidence="9 10">JCM 18817</strain>
    </source>
</reference>
<dbReference type="GO" id="GO:0003755">
    <property type="term" value="F:peptidyl-prolyl cis-trans isomerase activity"/>
    <property type="evidence" value="ECO:0007669"/>
    <property type="project" value="UniProtKB-UniRule"/>
</dbReference>
<evidence type="ECO:0000313" key="9">
    <source>
        <dbReference type="EMBL" id="TXC76165.1"/>
    </source>
</evidence>
<feature type="chain" id="PRO_5022684675" description="Peptidyl-prolyl cis-trans isomerase" evidence="7">
    <location>
        <begin position="24"/>
        <end position="177"/>
    </location>
</feature>
<evidence type="ECO:0000256" key="7">
    <source>
        <dbReference type="SAM" id="SignalP"/>
    </source>
</evidence>
<dbReference type="OrthoDB" id="1093155at2"/>
<protein>
    <recommendedName>
        <fullName evidence="6">Peptidyl-prolyl cis-trans isomerase</fullName>
        <ecNumber evidence="6">5.2.1.8</ecNumber>
    </recommendedName>
</protein>
<evidence type="ECO:0000313" key="10">
    <source>
        <dbReference type="Proteomes" id="UP000321168"/>
    </source>
</evidence>
<evidence type="ECO:0000256" key="4">
    <source>
        <dbReference type="ARBA" id="ARBA00023235"/>
    </source>
</evidence>
<dbReference type="PANTHER" id="PTHR43811">
    <property type="entry name" value="FKBP-TYPE PEPTIDYL-PROLYL CIS-TRANS ISOMERASE FKPA"/>
    <property type="match status" value="1"/>
</dbReference>
<proteinExistence type="inferred from homology"/>
<comment type="caution">
    <text evidence="9">The sequence shown here is derived from an EMBL/GenBank/DDBJ whole genome shotgun (WGS) entry which is preliminary data.</text>
</comment>
<evidence type="ECO:0000256" key="6">
    <source>
        <dbReference type="RuleBase" id="RU003915"/>
    </source>
</evidence>
<dbReference type="PROSITE" id="PS50059">
    <property type="entry name" value="FKBP_PPIASE"/>
    <property type="match status" value="1"/>
</dbReference>
<evidence type="ECO:0000259" key="8">
    <source>
        <dbReference type="PROSITE" id="PS50059"/>
    </source>
</evidence>
<organism evidence="9 10">
    <name type="scientific">Luteibaculum oceani</name>
    <dbReference type="NCBI Taxonomy" id="1294296"/>
    <lineage>
        <taxon>Bacteria</taxon>
        <taxon>Pseudomonadati</taxon>
        <taxon>Bacteroidota</taxon>
        <taxon>Flavobacteriia</taxon>
        <taxon>Flavobacteriales</taxon>
        <taxon>Luteibaculaceae</taxon>
        <taxon>Luteibaculum</taxon>
    </lineage>
</organism>
<dbReference type="EC" id="5.2.1.8" evidence="6"/>
<comment type="catalytic activity">
    <reaction evidence="1 5 6">
        <text>[protein]-peptidylproline (omega=180) = [protein]-peptidylproline (omega=0)</text>
        <dbReference type="Rhea" id="RHEA:16237"/>
        <dbReference type="Rhea" id="RHEA-COMP:10747"/>
        <dbReference type="Rhea" id="RHEA-COMP:10748"/>
        <dbReference type="ChEBI" id="CHEBI:83833"/>
        <dbReference type="ChEBI" id="CHEBI:83834"/>
        <dbReference type="EC" id="5.2.1.8"/>
    </reaction>
</comment>
<gene>
    <name evidence="9" type="ORF">FRX97_10460</name>
</gene>
<dbReference type="AlphaFoldDB" id="A0A5C6UZT6"/>
<name>A0A5C6UZT6_9FLAO</name>
<dbReference type="EMBL" id="VORB01000010">
    <property type="protein sequence ID" value="TXC76165.1"/>
    <property type="molecule type" value="Genomic_DNA"/>
</dbReference>
<dbReference type="InterPro" id="IPR001179">
    <property type="entry name" value="PPIase_FKBP_dom"/>
</dbReference>
<dbReference type="SUPFAM" id="SSF54534">
    <property type="entry name" value="FKBP-like"/>
    <property type="match status" value="1"/>
</dbReference>